<feature type="region of interest" description="Disordered" evidence="1">
    <location>
        <begin position="28"/>
        <end position="88"/>
    </location>
</feature>
<evidence type="ECO:0000256" key="1">
    <source>
        <dbReference type="SAM" id="MobiDB-lite"/>
    </source>
</evidence>
<reference evidence="3 4" key="1">
    <citation type="submission" date="2020-08" db="EMBL/GenBank/DDBJ databases">
        <title>Sequencing the genomes of 1000 actinobacteria strains.</title>
        <authorList>
            <person name="Klenk H.-P."/>
        </authorList>
    </citation>
    <scope>NUCLEOTIDE SEQUENCE [LARGE SCALE GENOMIC DNA]</scope>
    <source>
        <strain evidence="3 4">DSM 102030</strain>
    </source>
</reference>
<sequence length="224" mass="24387">MSPHVSRRLAAGLTSATAVLALSSCAFLPIPGRGGPPPEDRDAGPVQETEEEEAPAGADGDFRVGEIPAESVSFDEEVPEPESDDPVTQVENAVSVQVQEFAHTIDDSITTTCDDFDSTIDTTTTCTSTFKGESIPFDIDVTGGEYIFNYEMIPTEGLVANREKVEEQTRWISENESVYCTMDEWQMVPVDQTVEDITCYAEGEDTEYEVSFSIYGSISVSPII</sequence>
<dbReference type="Proteomes" id="UP000523007">
    <property type="component" value="Unassembled WGS sequence"/>
</dbReference>
<dbReference type="AlphaFoldDB" id="A0A7W7W0J9"/>
<accession>A0A7W7W0J9</accession>
<proteinExistence type="predicted"/>
<dbReference type="PROSITE" id="PS51257">
    <property type="entry name" value="PROKAR_LIPOPROTEIN"/>
    <property type="match status" value="1"/>
</dbReference>
<feature type="signal peptide" evidence="2">
    <location>
        <begin position="1"/>
        <end position="26"/>
    </location>
</feature>
<feature type="chain" id="PRO_5030535391" evidence="2">
    <location>
        <begin position="27"/>
        <end position="224"/>
    </location>
</feature>
<evidence type="ECO:0000313" key="4">
    <source>
        <dbReference type="Proteomes" id="UP000523007"/>
    </source>
</evidence>
<evidence type="ECO:0000313" key="3">
    <source>
        <dbReference type="EMBL" id="MBB4929278.1"/>
    </source>
</evidence>
<comment type="caution">
    <text evidence="3">The sequence shown here is derived from an EMBL/GenBank/DDBJ whole genome shotgun (WGS) entry which is preliminary data.</text>
</comment>
<keyword evidence="2" id="KW-0732">Signal</keyword>
<name>A0A7W7W0J9_9ACTN</name>
<gene>
    <name evidence="3" type="ORF">F4561_000098</name>
</gene>
<organism evidence="3 4">
    <name type="scientific">Lipingzhangella halophila</name>
    <dbReference type="NCBI Taxonomy" id="1783352"/>
    <lineage>
        <taxon>Bacteria</taxon>
        <taxon>Bacillati</taxon>
        <taxon>Actinomycetota</taxon>
        <taxon>Actinomycetes</taxon>
        <taxon>Streptosporangiales</taxon>
        <taxon>Nocardiopsidaceae</taxon>
        <taxon>Lipingzhangella</taxon>
    </lineage>
</organism>
<dbReference type="RefSeq" id="WP_184573625.1">
    <property type="nucleotide sequence ID" value="NZ_JACHJT010000001.1"/>
</dbReference>
<keyword evidence="4" id="KW-1185">Reference proteome</keyword>
<dbReference type="EMBL" id="JACHJT010000001">
    <property type="protein sequence ID" value="MBB4929278.1"/>
    <property type="molecule type" value="Genomic_DNA"/>
</dbReference>
<evidence type="ECO:0000256" key="2">
    <source>
        <dbReference type="SAM" id="SignalP"/>
    </source>
</evidence>
<protein>
    <submittedName>
        <fullName evidence="3">Uncharacterized protein</fullName>
    </submittedName>
</protein>
<feature type="compositionally biased region" description="Acidic residues" evidence="1">
    <location>
        <begin position="73"/>
        <end position="85"/>
    </location>
</feature>